<dbReference type="Pfam" id="PF00392">
    <property type="entry name" value="GntR"/>
    <property type="match status" value="1"/>
</dbReference>
<dbReference type="Proteomes" id="UP000292859">
    <property type="component" value="Unassembled WGS sequence"/>
</dbReference>
<keyword evidence="2 5" id="KW-0238">DNA-binding</keyword>
<dbReference type="SUPFAM" id="SSF46785">
    <property type="entry name" value="Winged helix' DNA-binding domain"/>
    <property type="match status" value="1"/>
</dbReference>
<feature type="domain" description="HTH gntR-type" evidence="4">
    <location>
        <begin position="10"/>
        <end position="77"/>
    </location>
</feature>
<reference evidence="5" key="1">
    <citation type="submission" date="2017-06" db="EMBL/GenBank/DDBJ databases">
        <authorList>
            <person name="Kim H.J."/>
            <person name="Triplett B.A."/>
        </authorList>
    </citation>
    <scope>NUCLEOTIDE SEQUENCE [LARGE SCALE GENOMIC DNA]</scope>
    <source>
        <strain evidence="5">DSM 26170</strain>
    </source>
</reference>
<dbReference type="PANTHER" id="PTHR43537:SF6">
    <property type="entry name" value="HTH-TYPE TRANSCRIPTIONAL REPRESSOR RSPR"/>
    <property type="match status" value="1"/>
</dbReference>
<dbReference type="CDD" id="cd07377">
    <property type="entry name" value="WHTH_GntR"/>
    <property type="match status" value="1"/>
</dbReference>
<protein>
    <submittedName>
        <fullName evidence="5">DNA-binding transcriptional regulator, GntR family</fullName>
    </submittedName>
    <submittedName>
        <fullName evidence="6">GntR family transcriptional regulator</fullName>
    </submittedName>
</protein>
<evidence type="ECO:0000256" key="3">
    <source>
        <dbReference type="ARBA" id="ARBA00023163"/>
    </source>
</evidence>
<keyword evidence="1" id="KW-0805">Transcription regulation</keyword>
<dbReference type="SMART" id="SM00345">
    <property type="entry name" value="HTH_GNTR"/>
    <property type="match status" value="1"/>
</dbReference>
<dbReference type="PANTHER" id="PTHR43537">
    <property type="entry name" value="TRANSCRIPTIONAL REGULATOR, GNTR FAMILY"/>
    <property type="match status" value="1"/>
</dbReference>
<dbReference type="SMART" id="SM00895">
    <property type="entry name" value="FCD"/>
    <property type="match status" value="1"/>
</dbReference>
<evidence type="ECO:0000313" key="6">
    <source>
        <dbReference type="EMBL" id="TBN51650.1"/>
    </source>
</evidence>
<dbReference type="InterPro" id="IPR036390">
    <property type="entry name" value="WH_DNA-bd_sf"/>
</dbReference>
<evidence type="ECO:0000256" key="1">
    <source>
        <dbReference type="ARBA" id="ARBA00023015"/>
    </source>
</evidence>
<keyword evidence="8" id="KW-1185">Reference proteome</keyword>
<dbReference type="GO" id="GO:0003700">
    <property type="term" value="F:DNA-binding transcription factor activity"/>
    <property type="evidence" value="ECO:0007669"/>
    <property type="project" value="InterPro"/>
</dbReference>
<dbReference type="AlphaFoldDB" id="A0A238WA13"/>
<dbReference type="EMBL" id="FZNM01000003">
    <property type="protein sequence ID" value="SNR42549.1"/>
    <property type="molecule type" value="Genomic_DNA"/>
</dbReference>
<dbReference type="Gene3D" id="1.10.10.10">
    <property type="entry name" value="Winged helix-like DNA-binding domain superfamily/Winged helix DNA-binding domain"/>
    <property type="match status" value="1"/>
</dbReference>
<reference evidence="6 8" key="3">
    <citation type="submission" date="2019-02" db="EMBL/GenBank/DDBJ databases">
        <authorList>
            <person name="Zhang G."/>
        </authorList>
    </citation>
    <scope>NUCLEOTIDE SEQUENCE [LARGE SCALE GENOMIC DNA]</scope>
    <source>
        <strain evidence="6 8">CMB17</strain>
    </source>
</reference>
<reference evidence="7" key="2">
    <citation type="submission" date="2017-06" db="EMBL/GenBank/DDBJ databases">
        <authorList>
            <person name="Varghese N."/>
            <person name="Submissions S."/>
        </authorList>
    </citation>
    <scope>NUCLEOTIDE SEQUENCE [LARGE SCALE GENOMIC DNA]</scope>
    <source>
        <strain evidence="7">DSM 26170</strain>
    </source>
</reference>
<dbReference type="OrthoDB" id="9788098at2"/>
<dbReference type="SUPFAM" id="SSF48008">
    <property type="entry name" value="GntR ligand-binding domain-like"/>
    <property type="match status" value="1"/>
</dbReference>
<dbReference type="InterPro" id="IPR036388">
    <property type="entry name" value="WH-like_DNA-bd_sf"/>
</dbReference>
<dbReference type="Proteomes" id="UP000198409">
    <property type="component" value="Unassembled WGS sequence"/>
</dbReference>
<evidence type="ECO:0000313" key="8">
    <source>
        <dbReference type="Proteomes" id="UP000292859"/>
    </source>
</evidence>
<evidence type="ECO:0000259" key="4">
    <source>
        <dbReference type="PROSITE" id="PS50949"/>
    </source>
</evidence>
<gene>
    <name evidence="6" type="ORF">EYF88_07670</name>
    <name evidence="5" type="ORF">SAMN06265378_103446</name>
</gene>
<dbReference type="InterPro" id="IPR000524">
    <property type="entry name" value="Tscrpt_reg_HTH_GntR"/>
</dbReference>
<dbReference type="PROSITE" id="PS50949">
    <property type="entry name" value="HTH_GNTR"/>
    <property type="match status" value="1"/>
</dbReference>
<dbReference type="InterPro" id="IPR008920">
    <property type="entry name" value="TF_FadR/GntR_C"/>
</dbReference>
<keyword evidence="3" id="KW-0804">Transcription</keyword>
<dbReference type="EMBL" id="SIRL01000003">
    <property type="protein sequence ID" value="TBN51650.1"/>
    <property type="molecule type" value="Genomic_DNA"/>
</dbReference>
<accession>A0A238WA13</accession>
<proteinExistence type="predicted"/>
<sequence length="225" mass="25031">MDPARIVISPSTASQVHDWLRKRVQRGDLPPGMRVSETEVAAAIGISRQPVREAFIRLASDGLAEVRPQRGTYISRISVSAVLSARFIREAVEADLARAVALARPADILDRMADEIACQHRADHAAKVEDFIESDDRFHRLLAQAAGQDAVWSDLERLKAQMNRLRHLSMRVFDRSFTIGQHQAILDALCDGNPDAAETATRAHLRQMLTEVPQMAAAQPDYFTD</sequence>
<evidence type="ECO:0000313" key="7">
    <source>
        <dbReference type="Proteomes" id="UP000198409"/>
    </source>
</evidence>
<dbReference type="Pfam" id="PF07729">
    <property type="entry name" value="FCD"/>
    <property type="match status" value="1"/>
</dbReference>
<dbReference type="InterPro" id="IPR011711">
    <property type="entry name" value="GntR_C"/>
</dbReference>
<dbReference type="GO" id="GO:0003677">
    <property type="term" value="F:DNA binding"/>
    <property type="evidence" value="ECO:0007669"/>
    <property type="project" value="UniProtKB-KW"/>
</dbReference>
<dbReference type="Gene3D" id="1.20.120.530">
    <property type="entry name" value="GntR ligand-binding domain-like"/>
    <property type="match status" value="1"/>
</dbReference>
<name>A0A238WA13_9RHOB</name>
<evidence type="ECO:0000256" key="2">
    <source>
        <dbReference type="ARBA" id="ARBA00023125"/>
    </source>
</evidence>
<organism evidence="5 7">
    <name type="scientific">Paracoccus sediminis</name>
    <dbReference type="NCBI Taxonomy" id="1214787"/>
    <lineage>
        <taxon>Bacteria</taxon>
        <taxon>Pseudomonadati</taxon>
        <taxon>Pseudomonadota</taxon>
        <taxon>Alphaproteobacteria</taxon>
        <taxon>Rhodobacterales</taxon>
        <taxon>Paracoccaceae</taxon>
        <taxon>Paracoccus</taxon>
    </lineage>
</organism>
<evidence type="ECO:0000313" key="5">
    <source>
        <dbReference type="EMBL" id="SNR42549.1"/>
    </source>
</evidence>